<dbReference type="InterPro" id="IPR007867">
    <property type="entry name" value="GMC_OxRtase_C"/>
</dbReference>
<dbReference type="GO" id="GO:0016614">
    <property type="term" value="F:oxidoreductase activity, acting on CH-OH group of donors"/>
    <property type="evidence" value="ECO:0007669"/>
    <property type="project" value="InterPro"/>
</dbReference>
<evidence type="ECO:0000256" key="2">
    <source>
        <dbReference type="PIRSR" id="PIRSR000137-2"/>
    </source>
</evidence>
<keyword evidence="2" id="KW-0285">Flavoprotein</keyword>
<feature type="binding site" evidence="2">
    <location>
        <begin position="132"/>
        <end position="135"/>
    </location>
    <ligand>
        <name>FAD</name>
        <dbReference type="ChEBI" id="CHEBI:57692"/>
    </ligand>
</feature>
<accession>A0A6A5ZV90</accession>
<keyword evidence="6" id="KW-1185">Reference proteome</keyword>
<dbReference type="Gene3D" id="3.30.560.10">
    <property type="entry name" value="Glucose Oxidase, domain 3"/>
    <property type="match status" value="1"/>
</dbReference>
<dbReference type="InterPro" id="IPR000172">
    <property type="entry name" value="GMC_OxRdtase_N"/>
</dbReference>
<dbReference type="SUPFAM" id="SSF54373">
    <property type="entry name" value="FAD-linked reductases, C-terminal domain"/>
    <property type="match status" value="1"/>
</dbReference>
<dbReference type="Pfam" id="PF00732">
    <property type="entry name" value="GMC_oxred_N"/>
    <property type="match status" value="1"/>
</dbReference>
<name>A0A6A5ZV90_9PLEO</name>
<organism evidence="5 6">
    <name type="scientific">Lophiotrema nucula</name>
    <dbReference type="NCBI Taxonomy" id="690887"/>
    <lineage>
        <taxon>Eukaryota</taxon>
        <taxon>Fungi</taxon>
        <taxon>Dikarya</taxon>
        <taxon>Ascomycota</taxon>
        <taxon>Pezizomycotina</taxon>
        <taxon>Dothideomycetes</taxon>
        <taxon>Pleosporomycetidae</taxon>
        <taxon>Pleosporales</taxon>
        <taxon>Lophiotremataceae</taxon>
        <taxon>Lophiotrema</taxon>
    </lineage>
</organism>
<dbReference type="AlphaFoldDB" id="A0A6A5ZV90"/>
<dbReference type="InterPro" id="IPR012132">
    <property type="entry name" value="GMC_OxRdtase"/>
</dbReference>
<dbReference type="PROSITE" id="PS00624">
    <property type="entry name" value="GMC_OXRED_2"/>
    <property type="match status" value="1"/>
</dbReference>
<dbReference type="SUPFAM" id="SSF51905">
    <property type="entry name" value="FAD/NAD(P)-binding domain"/>
    <property type="match status" value="1"/>
</dbReference>
<comment type="cofactor">
    <cofactor evidence="2">
        <name>FAD</name>
        <dbReference type="ChEBI" id="CHEBI:57692"/>
    </cofactor>
</comment>
<sequence>MNSHSIPNDHHDRPEVFDFIVVGSGPGGGPLAANLSRAGHTVLLLEAGDDQGNNLDEAIPARFLNWEENAVQRWDFFVKHYADKTQAARDPKMTWRTPDGAIFVGTDPPPGSKQLGIYYPRSGTLGGCAAHNAMVAVLPPVDDWEHIAKLTGDESWRAKNIRHLFERLERNNYLPKGTALHGFDGWFQTNLGDDSAIDAAKPMVSAALAVKTGHRPPPSDPFKGVRKDINAFKPEHEDGVYRPAMHMTGNGRRSSPRDFLVATANAKNAHGGKKYPLVVRTHSFATRILFKEDERDGASRKPKATGVEYLEGQSLYQADPRWNGKNAGVRKRAFAAREVIVACGTFNTPQLLKLSGIGPKRELEKHDIDVVVDLPGVGTNLQDNYEFSVVAKAQNTLLSSITKSLGLAAGDPLLAEWIRTGKGPYASNLVPFSVLHTSSVSENNQPDLHMFSGAFNFTGFFPGYSTAAAVLDDWTWDVLKLRPRNTTGTVTLRSADPFETPEIDFNYFPKSHGNEVGTERDLEAMKEGTELARRINEAVKGSAAPFDEITPGKGVRSDAQIKQAIRNESFGHHASSSCAIGADMDKMACLDSQFRVRGVDSLRVVDASSFPRVPGSFPTLAIAILAEKATDDILEDVKRRDGSDKVLEGVRELEVLVEDAFDNEIVFEQAESRQTNGKKHHTTDVLDDGKKKRHRRN</sequence>
<protein>
    <submittedName>
        <fullName evidence="5">GMC oxidoreductase-like protein</fullName>
    </submittedName>
</protein>
<dbReference type="Gene3D" id="3.50.50.60">
    <property type="entry name" value="FAD/NAD(P)-binding domain"/>
    <property type="match status" value="1"/>
</dbReference>
<dbReference type="PANTHER" id="PTHR11552:SF80">
    <property type="entry name" value="GMC OXIDOREDUCTASE"/>
    <property type="match status" value="1"/>
</dbReference>
<feature type="region of interest" description="Disordered" evidence="3">
    <location>
        <begin position="671"/>
        <end position="697"/>
    </location>
</feature>
<keyword evidence="2" id="KW-0274">FAD</keyword>
<evidence type="ECO:0000256" key="1">
    <source>
        <dbReference type="ARBA" id="ARBA00010790"/>
    </source>
</evidence>
<evidence type="ECO:0000313" key="6">
    <source>
        <dbReference type="Proteomes" id="UP000799770"/>
    </source>
</evidence>
<evidence type="ECO:0000256" key="3">
    <source>
        <dbReference type="SAM" id="MobiDB-lite"/>
    </source>
</evidence>
<evidence type="ECO:0000259" key="4">
    <source>
        <dbReference type="PROSITE" id="PS00624"/>
    </source>
</evidence>
<dbReference type="InterPro" id="IPR036188">
    <property type="entry name" value="FAD/NAD-bd_sf"/>
</dbReference>
<feature type="domain" description="Glucose-methanol-choline oxidoreductase N-terminal" evidence="4">
    <location>
        <begin position="344"/>
        <end position="358"/>
    </location>
</feature>
<evidence type="ECO:0000313" key="5">
    <source>
        <dbReference type="EMBL" id="KAF2122151.1"/>
    </source>
</evidence>
<proteinExistence type="inferred from homology"/>
<dbReference type="GO" id="GO:0050660">
    <property type="term" value="F:flavin adenine dinucleotide binding"/>
    <property type="evidence" value="ECO:0007669"/>
    <property type="project" value="InterPro"/>
</dbReference>
<dbReference type="EMBL" id="ML977311">
    <property type="protein sequence ID" value="KAF2122151.1"/>
    <property type="molecule type" value="Genomic_DNA"/>
</dbReference>
<dbReference type="PANTHER" id="PTHR11552">
    <property type="entry name" value="GLUCOSE-METHANOL-CHOLINE GMC OXIDOREDUCTASE"/>
    <property type="match status" value="1"/>
</dbReference>
<dbReference type="Pfam" id="PF05199">
    <property type="entry name" value="GMC_oxred_C"/>
    <property type="match status" value="1"/>
</dbReference>
<comment type="similarity">
    <text evidence="1">Belongs to the GMC oxidoreductase family.</text>
</comment>
<reference evidence="5" key="1">
    <citation type="journal article" date="2020" name="Stud. Mycol.">
        <title>101 Dothideomycetes genomes: a test case for predicting lifestyles and emergence of pathogens.</title>
        <authorList>
            <person name="Haridas S."/>
            <person name="Albert R."/>
            <person name="Binder M."/>
            <person name="Bloem J."/>
            <person name="Labutti K."/>
            <person name="Salamov A."/>
            <person name="Andreopoulos B."/>
            <person name="Baker S."/>
            <person name="Barry K."/>
            <person name="Bills G."/>
            <person name="Bluhm B."/>
            <person name="Cannon C."/>
            <person name="Castanera R."/>
            <person name="Culley D."/>
            <person name="Daum C."/>
            <person name="Ezra D."/>
            <person name="Gonzalez J."/>
            <person name="Henrissat B."/>
            <person name="Kuo A."/>
            <person name="Liang C."/>
            <person name="Lipzen A."/>
            <person name="Lutzoni F."/>
            <person name="Magnuson J."/>
            <person name="Mondo S."/>
            <person name="Nolan M."/>
            <person name="Ohm R."/>
            <person name="Pangilinan J."/>
            <person name="Park H.-J."/>
            <person name="Ramirez L."/>
            <person name="Alfaro M."/>
            <person name="Sun H."/>
            <person name="Tritt A."/>
            <person name="Yoshinaga Y."/>
            <person name="Zwiers L.-H."/>
            <person name="Turgeon B."/>
            <person name="Goodwin S."/>
            <person name="Spatafora J."/>
            <person name="Crous P."/>
            <person name="Grigoriev I."/>
        </authorList>
    </citation>
    <scope>NUCLEOTIDE SEQUENCE</scope>
    <source>
        <strain evidence="5">CBS 627.86</strain>
    </source>
</reference>
<gene>
    <name evidence="5" type="ORF">BDV96DRAFT_482346</name>
</gene>
<dbReference type="Proteomes" id="UP000799770">
    <property type="component" value="Unassembled WGS sequence"/>
</dbReference>
<dbReference type="OrthoDB" id="269227at2759"/>
<dbReference type="PIRSF" id="PIRSF000137">
    <property type="entry name" value="Alcohol_oxidase"/>
    <property type="match status" value="1"/>
</dbReference>